<feature type="compositionally biased region" description="Basic and acidic residues" evidence="15">
    <location>
        <begin position="252"/>
        <end position="264"/>
    </location>
</feature>
<evidence type="ECO:0000256" key="14">
    <source>
        <dbReference type="PROSITE-ProRule" id="PRU00649"/>
    </source>
</evidence>
<feature type="domain" description="TFIIS N-terminal" evidence="17">
    <location>
        <begin position="139"/>
        <end position="213"/>
    </location>
</feature>
<feature type="domain" description="TFIIS central" evidence="18">
    <location>
        <begin position="318"/>
        <end position="434"/>
    </location>
</feature>
<organism evidence="19">
    <name type="scientific">Capra hircus</name>
    <name type="common">Goat</name>
    <dbReference type="NCBI Taxonomy" id="9925"/>
    <lineage>
        <taxon>Eukaryota</taxon>
        <taxon>Metazoa</taxon>
        <taxon>Chordata</taxon>
        <taxon>Craniata</taxon>
        <taxon>Vertebrata</taxon>
        <taxon>Euteleostomi</taxon>
        <taxon>Mammalia</taxon>
        <taxon>Eutheria</taxon>
        <taxon>Laurasiatheria</taxon>
        <taxon>Artiodactyla</taxon>
        <taxon>Ruminantia</taxon>
        <taxon>Pecora</taxon>
        <taxon>Bovidae</taxon>
        <taxon>Caprinae</taxon>
        <taxon>Capra</taxon>
    </lineage>
</organism>
<keyword evidence="6" id="KW-0805">Transcription regulation</keyword>
<feature type="compositionally biased region" description="Low complexity" evidence="15">
    <location>
        <begin position="265"/>
        <end position="275"/>
    </location>
</feature>
<evidence type="ECO:0000256" key="7">
    <source>
        <dbReference type="ARBA" id="ARBA00023125"/>
    </source>
</evidence>
<dbReference type="GO" id="GO:0006368">
    <property type="term" value="P:transcription elongation by RNA polymerase II"/>
    <property type="evidence" value="ECO:0007669"/>
    <property type="project" value="InterPro"/>
</dbReference>
<dbReference type="CDD" id="cd13749">
    <property type="entry name" value="Zn-ribbon_TFIIS"/>
    <property type="match status" value="1"/>
</dbReference>
<evidence type="ECO:0000256" key="5">
    <source>
        <dbReference type="ARBA" id="ARBA00022833"/>
    </source>
</evidence>
<proteinExistence type="inferred from homology"/>
<dbReference type="Gene3D" id="1.10.472.30">
    <property type="entry name" value="Transcription elongation factor S-II, central domain"/>
    <property type="match status" value="1"/>
</dbReference>
<sequence>MRGLLYVSYTPIKLFLKNKSWGPQPTEGHGWEVKVNHEVITFRGRDGEGESIPSRRTAGSGGQGEWVRLDPAQMGWHPDGWREVKSESWFGAEAGASILLFLASPLTACLPGSVTGIAAFLTSCRPPSHQDYAMVREGPGRPHRLQPSPCGLPQEGALDLLKKLDSWQMSIQLLQTTRIGVAVNGVRKHCSNKEVVALAKVLIRNWKQLLDSPATPKGEKREERVKAKKKEKGLDCSVWKPETSLSPPRKKRVEEPKDRRDSVDSKSSATSSPRPSMERSNSSKSKAETPRTPSSPSNPTFTPSVCLLAPCYLTGDSVRDKCVEMLSAALKADDDYKDYGVNCDKMASEIEDHIYQELKSTDMKYRNRVRSRISNLKDPRNPGLRRNVLSGAISAGLIAKMTAEEMASDELRELRNAMTQEAIREHQMAKTGGTTTDLFQCSKCKKKNCTYNQVQTRSADEPMTTFVLCNECGNRWKFC</sequence>
<evidence type="ECO:0000256" key="13">
    <source>
        <dbReference type="PROSITE-ProRule" id="PRU00472"/>
    </source>
</evidence>
<feature type="region of interest" description="Disordered" evidence="15">
    <location>
        <begin position="212"/>
        <end position="300"/>
    </location>
</feature>
<dbReference type="AlphaFoldDB" id="A0A8C2SIM6"/>
<evidence type="ECO:0000256" key="12">
    <source>
        <dbReference type="ARBA" id="ARBA00083024"/>
    </source>
</evidence>
<evidence type="ECO:0000259" key="17">
    <source>
        <dbReference type="PROSITE" id="PS51319"/>
    </source>
</evidence>
<dbReference type="SUPFAM" id="SSF47676">
    <property type="entry name" value="Conserved domain common to transcription factors TFIIS, elongin A, CRSP70"/>
    <property type="match status" value="1"/>
</dbReference>
<dbReference type="PROSITE" id="PS51319">
    <property type="entry name" value="TFIIS_N"/>
    <property type="match status" value="1"/>
</dbReference>
<dbReference type="FunFam" id="1.10.472.30:FF:000008">
    <property type="entry name" value="transcription elongation factor S-II"/>
    <property type="match status" value="1"/>
</dbReference>
<feature type="region of interest" description="Disordered" evidence="15">
    <location>
        <begin position="44"/>
        <end position="66"/>
    </location>
</feature>
<dbReference type="PROSITE" id="PS00466">
    <property type="entry name" value="ZF_TFIIS_1"/>
    <property type="match status" value="1"/>
</dbReference>
<evidence type="ECO:0000256" key="10">
    <source>
        <dbReference type="ARBA" id="ARBA00025408"/>
    </source>
</evidence>
<keyword evidence="9 14" id="KW-0539">Nucleus</keyword>
<evidence type="ECO:0000256" key="9">
    <source>
        <dbReference type="ARBA" id="ARBA00023242"/>
    </source>
</evidence>
<keyword evidence="3" id="KW-0479">Metal-binding</keyword>
<protein>
    <recommendedName>
        <fullName evidence="11">Transcription elongation factor A protein 3</fullName>
    </recommendedName>
    <alternativeName>
        <fullName evidence="12">Transcription elongation factor S-II protein 3</fullName>
    </alternativeName>
</protein>
<evidence type="ECO:0000256" key="3">
    <source>
        <dbReference type="ARBA" id="ARBA00022723"/>
    </source>
</evidence>
<evidence type="ECO:0000256" key="8">
    <source>
        <dbReference type="ARBA" id="ARBA00023163"/>
    </source>
</evidence>
<dbReference type="InterPro" id="IPR036575">
    <property type="entry name" value="TFIIS_cen_dom_sf"/>
</dbReference>
<dbReference type="PANTHER" id="PTHR11477">
    <property type="entry name" value="TRANSCRIPTION FACTOR S-II ZINC FINGER DOMAIN-CONTAINING PROTEIN"/>
    <property type="match status" value="1"/>
</dbReference>
<keyword evidence="7" id="KW-0238">DNA-binding</keyword>
<dbReference type="FunFam" id="2.20.25.10:FF:000001">
    <property type="entry name" value="Probable Transcription elongation factor S-II"/>
    <property type="match status" value="1"/>
</dbReference>
<evidence type="ECO:0000259" key="18">
    <source>
        <dbReference type="PROSITE" id="PS51321"/>
    </source>
</evidence>
<dbReference type="Pfam" id="PF08711">
    <property type="entry name" value="Med26"/>
    <property type="match status" value="1"/>
</dbReference>
<evidence type="ECO:0000313" key="19">
    <source>
        <dbReference type="Ensembl" id="ENSCHIP00010043437.1"/>
    </source>
</evidence>
<dbReference type="GO" id="GO:0003677">
    <property type="term" value="F:DNA binding"/>
    <property type="evidence" value="ECO:0007669"/>
    <property type="project" value="UniProtKB-KW"/>
</dbReference>
<reference evidence="19" key="1">
    <citation type="submission" date="2019-03" db="EMBL/GenBank/DDBJ databases">
        <title>Genome sequencing and reference-guided assembly of Black Bengal Goat (Capra hircus).</title>
        <authorList>
            <person name="Siddiki A.Z."/>
            <person name="Baten A."/>
            <person name="Billah M."/>
            <person name="Alam M.A.U."/>
            <person name="Shawrob K.S.M."/>
            <person name="Saha S."/>
            <person name="Chowdhury M."/>
            <person name="Rahman A.H."/>
            <person name="Stear M."/>
            <person name="Miah G."/>
            <person name="Das G.B."/>
            <person name="Hossain M.M."/>
            <person name="Kumkum M."/>
            <person name="Islam M.S."/>
            <person name="Mollah A.M."/>
            <person name="Ahsan A."/>
            <person name="Tusar F."/>
            <person name="Khan M.K.I."/>
        </authorList>
    </citation>
    <scope>NUCLEOTIDE SEQUENCE [LARGE SCALE GENOMIC DNA]</scope>
</reference>
<dbReference type="Pfam" id="PF01096">
    <property type="entry name" value="Zn_ribbon_TFIIS"/>
    <property type="match status" value="1"/>
</dbReference>
<dbReference type="NCBIfam" id="TIGR01385">
    <property type="entry name" value="TFSII"/>
    <property type="match status" value="1"/>
</dbReference>
<evidence type="ECO:0000256" key="2">
    <source>
        <dbReference type="ARBA" id="ARBA00009647"/>
    </source>
</evidence>
<dbReference type="InterPro" id="IPR017923">
    <property type="entry name" value="TFIIS_N"/>
</dbReference>
<comment type="function">
    <text evidence="10">Necessary for efficient RNA polymerase II transcription elongation past template-encoded arresting sites. The arresting sites in DNA have the property of trapping a certain fraction of elongating RNA polymerases that pass through, resulting in locked ternary complexes. Cleavage of the nascent transcript by S-II allows the resumption of elongation from the new 3'-terminus.</text>
</comment>
<dbReference type="Pfam" id="PF07500">
    <property type="entry name" value="TFIIS_M"/>
    <property type="match status" value="1"/>
</dbReference>
<dbReference type="Ensembl" id="ENSCHIT00010060288.1">
    <property type="protein sequence ID" value="ENSCHIP00010043437.1"/>
    <property type="gene ID" value="ENSCHIG00010031538.1"/>
</dbReference>
<evidence type="ECO:0000256" key="4">
    <source>
        <dbReference type="ARBA" id="ARBA00022771"/>
    </source>
</evidence>
<keyword evidence="8" id="KW-0804">Transcription</keyword>
<dbReference type="SUPFAM" id="SSF57783">
    <property type="entry name" value="Zinc beta-ribbon"/>
    <property type="match status" value="1"/>
</dbReference>
<dbReference type="Gene3D" id="1.20.930.10">
    <property type="entry name" value="Conserved domain common to transcription factors TFIIS, elongin A, CRSP70"/>
    <property type="match status" value="1"/>
</dbReference>
<dbReference type="SUPFAM" id="SSF46942">
    <property type="entry name" value="Elongation factor TFIIS domain 2"/>
    <property type="match status" value="1"/>
</dbReference>
<comment type="subcellular location">
    <subcellularLocation>
        <location evidence="1 14">Nucleus</location>
    </subcellularLocation>
</comment>
<reference evidence="19" key="2">
    <citation type="submission" date="2025-08" db="UniProtKB">
        <authorList>
            <consortium name="Ensembl"/>
        </authorList>
    </citation>
    <scope>IDENTIFICATION</scope>
</reference>
<dbReference type="InterPro" id="IPR003617">
    <property type="entry name" value="TFIIS/CRSP70_N_sub"/>
</dbReference>
<keyword evidence="5" id="KW-0862">Zinc</keyword>
<feature type="domain" description="TFIIS-type" evidence="16">
    <location>
        <begin position="437"/>
        <end position="477"/>
    </location>
</feature>
<dbReference type="Gene3D" id="2.20.25.10">
    <property type="match status" value="1"/>
</dbReference>
<evidence type="ECO:0000256" key="11">
    <source>
        <dbReference type="ARBA" id="ARBA00074000"/>
    </source>
</evidence>
<comment type="similarity">
    <text evidence="2">Belongs to the TFS-II family.</text>
</comment>
<dbReference type="PROSITE" id="PS51133">
    <property type="entry name" value="ZF_TFIIS_2"/>
    <property type="match status" value="1"/>
</dbReference>
<keyword evidence="4 13" id="KW-0863">Zinc-finger</keyword>
<dbReference type="GO" id="GO:0008270">
    <property type="term" value="F:zinc ion binding"/>
    <property type="evidence" value="ECO:0007669"/>
    <property type="project" value="UniProtKB-KW"/>
</dbReference>
<dbReference type="InterPro" id="IPR003618">
    <property type="entry name" value="TFIIS_cen_dom"/>
</dbReference>
<evidence type="ECO:0000256" key="1">
    <source>
        <dbReference type="ARBA" id="ARBA00004123"/>
    </source>
</evidence>
<evidence type="ECO:0000256" key="6">
    <source>
        <dbReference type="ARBA" id="ARBA00023015"/>
    </source>
</evidence>
<feature type="compositionally biased region" description="Low complexity" evidence="15">
    <location>
        <begin position="290"/>
        <end position="300"/>
    </location>
</feature>
<dbReference type="PROSITE" id="PS51321">
    <property type="entry name" value="TFIIS_CENTRAL"/>
    <property type="match status" value="1"/>
</dbReference>
<evidence type="ECO:0000259" key="16">
    <source>
        <dbReference type="PROSITE" id="PS51133"/>
    </source>
</evidence>
<dbReference type="GO" id="GO:0005634">
    <property type="term" value="C:nucleus"/>
    <property type="evidence" value="ECO:0007669"/>
    <property type="project" value="UniProtKB-SubCell"/>
</dbReference>
<name>A0A8C2SIM6_CAPHI</name>
<dbReference type="PANTHER" id="PTHR11477:SF4">
    <property type="entry name" value="TRANSCRIPTION ELONGATION FACTOR A PROTEIN 3"/>
    <property type="match status" value="1"/>
</dbReference>
<dbReference type="SMART" id="SM00509">
    <property type="entry name" value="TFS2N"/>
    <property type="match status" value="1"/>
</dbReference>
<dbReference type="SMART" id="SM00440">
    <property type="entry name" value="ZnF_C2C2"/>
    <property type="match status" value="1"/>
</dbReference>
<accession>A0A8C2SIM6</accession>
<dbReference type="CDD" id="cd00183">
    <property type="entry name" value="TFIIS_I"/>
    <property type="match status" value="1"/>
</dbReference>
<dbReference type="InterPro" id="IPR006289">
    <property type="entry name" value="TFSII"/>
</dbReference>
<dbReference type="SMART" id="SM00510">
    <property type="entry name" value="TFS2M"/>
    <property type="match status" value="1"/>
</dbReference>
<dbReference type="InterPro" id="IPR035441">
    <property type="entry name" value="TFIIS/LEDGF_dom_sf"/>
</dbReference>
<evidence type="ECO:0000256" key="15">
    <source>
        <dbReference type="SAM" id="MobiDB-lite"/>
    </source>
</evidence>
<dbReference type="InterPro" id="IPR001222">
    <property type="entry name" value="Znf_TFIIS"/>
</dbReference>